<comment type="subcellular location">
    <subcellularLocation>
        <location evidence="1">Cytoplasm</location>
    </subcellularLocation>
</comment>
<dbReference type="GO" id="GO:0009346">
    <property type="term" value="C:ATP-independent citrate lyase complex"/>
    <property type="evidence" value="ECO:0007669"/>
    <property type="project" value="UniProtKB-UniRule"/>
</dbReference>
<evidence type="ECO:0000256" key="1">
    <source>
        <dbReference type="PIRNR" id="PIRNR009451"/>
    </source>
</evidence>
<dbReference type="EC" id="2.8.3.10" evidence="1"/>
<gene>
    <name evidence="2" type="primary">citF</name>
    <name evidence="2" type="ORF">SPIROBIBN47_250114</name>
</gene>
<proteinExistence type="predicted"/>
<comment type="catalytic activity">
    <reaction evidence="1">
        <text>citrate + acetyl-CoA = (3S)-citryl-CoA + acetate</text>
        <dbReference type="Rhea" id="RHEA:19405"/>
        <dbReference type="ChEBI" id="CHEBI:16947"/>
        <dbReference type="ChEBI" id="CHEBI:30089"/>
        <dbReference type="ChEBI" id="CHEBI:57288"/>
        <dbReference type="ChEBI" id="CHEBI:57321"/>
        <dbReference type="EC" id="2.8.3.10"/>
    </reaction>
</comment>
<comment type="catalytic activity">
    <reaction evidence="1">
        <text>citrate = oxaloacetate + acetate</text>
        <dbReference type="Rhea" id="RHEA:10760"/>
        <dbReference type="ChEBI" id="CHEBI:16452"/>
        <dbReference type="ChEBI" id="CHEBI:16947"/>
        <dbReference type="ChEBI" id="CHEBI:30089"/>
        <dbReference type="EC" id="4.1.3.6"/>
    </reaction>
</comment>
<dbReference type="InterPro" id="IPR037171">
    <property type="entry name" value="NagB/RpiA_transferase-like"/>
</dbReference>
<name>A0A3P3XI94_9SPIR</name>
<dbReference type="NCBIfam" id="TIGR01584">
    <property type="entry name" value="citF"/>
    <property type="match status" value="1"/>
</dbReference>
<keyword evidence="1 2" id="KW-0456">Lyase</keyword>
<dbReference type="GO" id="GO:0008815">
    <property type="term" value="F:citrate (pro-3S)-lyase activity"/>
    <property type="evidence" value="ECO:0007669"/>
    <property type="project" value="UniProtKB-UniRule"/>
</dbReference>
<dbReference type="Gene3D" id="3.40.1080.10">
    <property type="entry name" value="Glutaconate Coenzyme A-transferase"/>
    <property type="match status" value="2"/>
</dbReference>
<dbReference type="PIRSF" id="PIRSF009451">
    <property type="entry name" value="Citrt_lyas_alpha"/>
    <property type="match status" value="1"/>
</dbReference>
<dbReference type="PANTHER" id="PTHR40596:SF1">
    <property type="entry name" value="CITRATE LYASE ALPHA CHAIN"/>
    <property type="match status" value="1"/>
</dbReference>
<dbReference type="GO" id="GO:0005737">
    <property type="term" value="C:cytoplasm"/>
    <property type="evidence" value="ECO:0007669"/>
    <property type="project" value="UniProtKB-SubCell"/>
</dbReference>
<dbReference type="SUPFAM" id="SSF100950">
    <property type="entry name" value="NagB/RpiA/CoA transferase-like"/>
    <property type="match status" value="2"/>
</dbReference>
<dbReference type="PANTHER" id="PTHR40596">
    <property type="entry name" value="CITRATE LYASE ALPHA CHAIN"/>
    <property type="match status" value="1"/>
</dbReference>
<reference evidence="2" key="1">
    <citation type="submission" date="2017-02" db="EMBL/GenBank/DDBJ databases">
        <authorList>
            <person name="Regsiter A."/>
            <person name="William W."/>
        </authorList>
    </citation>
    <scope>NUCLEOTIDE SEQUENCE</scope>
    <source>
        <strain evidence="2">Bib</strain>
    </source>
</reference>
<keyword evidence="1 2" id="KW-0808">Transferase</keyword>
<dbReference type="EC" id="4.1.3.6" evidence="1"/>
<sequence length="535" mass="57030">MTIGSGTDMEWKTNALGRAIPLEIEGRKLVPFAGAFADPTGAAIAASKDISTQSGKKKLRPVPWRGKPDKLTKSWDDLFDRLDIHDGATISFHHHLRDGDAIVLEVVKRLAERGIRNLTLAPSALFSVHDALVPYIRAGVITKIEGSMNGAVGAACSRGEMPKTCVLRSHGGRQRAIQDGDLKIDVAFIAAPCADAFGNANGLYGKSACGPLGYPKPDSEYANKVTVITDNLVSYPCLPWAICGSNVDYVLQVESIGDSSKIVSGTTRLTRSPTQLLIADLTARFIEAAGLMHEGFSFQAGAGGISLAATVFLAERMRRAGVKASFAHGGATKVLVDLLKEGLLSSIVDLQSFDLDAVRSCAENPSHVASDPFISYGPRSAGCVANMLDVAILGATEIDLGFNVNVVTHSDGLLLHGIGGHSDAAASAGCTIITAPSFRKRIPIVREEVTTVTCPGEVVDVLVTERGIAINPRREDLLERAKKAGLPCIKISELLHDVREITGAPELPRFKDRVVAMIEWRDGSIIDVVREIESI</sequence>
<dbReference type="Pfam" id="PF04223">
    <property type="entry name" value="CitF"/>
    <property type="match status" value="1"/>
</dbReference>
<keyword evidence="1" id="KW-0963">Cytoplasm</keyword>
<evidence type="ECO:0000313" key="2">
    <source>
        <dbReference type="EMBL" id="SLM12636.1"/>
    </source>
</evidence>
<dbReference type="EMBL" id="FWDM01000018">
    <property type="protein sequence ID" value="SLM12636.1"/>
    <property type="molecule type" value="Genomic_DNA"/>
</dbReference>
<accession>A0A3P3XI94</accession>
<protein>
    <recommendedName>
        <fullName evidence="1">Citrate lyase alpha chain</fullName>
        <shortName evidence="1">Citrase alpha chain</shortName>
        <ecNumber evidence="1">2.8.3.10</ecNumber>
        <ecNumber evidence="1">4.1.3.6</ecNumber>
    </recommendedName>
    <alternativeName>
        <fullName evidence="1">Citrate (pro-3S)-lyase alpha chain</fullName>
    </alternativeName>
    <alternativeName>
        <fullName evidence="1">Citrate CoA-transferase subunit</fullName>
    </alternativeName>
</protein>
<dbReference type="AlphaFoldDB" id="A0A3P3XI94"/>
<dbReference type="GO" id="GO:0008814">
    <property type="term" value="F:citrate CoA-transferase activity"/>
    <property type="evidence" value="ECO:0007669"/>
    <property type="project" value="UniProtKB-UniRule"/>
</dbReference>
<dbReference type="InterPro" id="IPR006472">
    <property type="entry name" value="Citrate_lyase_asu"/>
</dbReference>
<dbReference type="GO" id="GO:0006084">
    <property type="term" value="P:acetyl-CoA metabolic process"/>
    <property type="evidence" value="ECO:0007669"/>
    <property type="project" value="UniProtKB-UniRule"/>
</dbReference>
<organism evidence="2">
    <name type="scientific">uncultured spirochete</name>
    <dbReference type="NCBI Taxonomy" id="156406"/>
    <lineage>
        <taxon>Bacteria</taxon>
        <taxon>Pseudomonadati</taxon>
        <taxon>Spirochaetota</taxon>
        <taxon>Spirochaetia</taxon>
        <taxon>Spirochaetales</taxon>
        <taxon>environmental samples</taxon>
    </lineage>
</organism>